<evidence type="ECO:0000256" key="1">
    <source>
        <dbReference type="SAM" id="MobiDB-lite"/>
    </source>
</evidence>
<sequence length="121" mass="13026">MTDLQRNWNVGTNIPKVVSAGASTRRALRIQWGTFVVWFQKPIANVHLLPWCRKKPAADIPPTADIPPSGDIPPLPPTLPRGKPTQKTASSHSTTSSKLSHASLTKTDKTTPANKKLAAGS</sequence>
<dbReference type="Proteomes" id="UP000235388">
    <property type="component" value="Unassembled WGS sequence"/>
</dbReference>
<dbReference type="AlphaFoldDB" id="A0A2N5VS51"/>
<evidence type="ECO:0000313" key="2">
    <source>
        <dbReference type="EMBL" id="PLW52823.1"/>
    </source>
</evidence>
<feature type="region of interest" description="Disordered" evidence="1">
    <location>
        <begin position="57"/>
        <end position="121"/>
    </location>
</feature>
<keyword evidence="3" id="KW-1185">Reference proteome</keyword>
<gene>
    <name evidence="2" type="ORF">PCANC_08880</name>
</gene>
<feature type="compositionally biased region" description="Pro residues" evidence="1">
    <location>
        <begin position="70"/>
        <end position="79"/>
    </location>
</feature>
<name>A0A2N5VS51_9BASI</name>
<dbReference type="EMBL" id="PGCJ01000073">
    <property type="protein sequence ID" value="PLW52823.1"/>
    <property type="molecule type" value="Genomic_DNA"/>
</dbReference>
<reference evidence="2 3" key="1">
    <citation type="submission" date="2017-11" db="EMBL/GenBank/DDBJ databases">
        <title>De novo assembly and phasing of dikaryotic genomes from two isolates of Puccinia coronata f. sp. avenae, the causal agent of oat crown rust.</title>
        <authorList>
            <person name="Miller M.E."/>
            <person name="Zhang Y."/>
            <person name="Omidvar V."/>
            <person name="Sperschneider J."/>
            <person name="Schwessinger B."/>
            <person name="Raley C."/>
            <person name="Palmer J.M."/>
            <person name="Garnica D."/>
            <person name="Upadhyaya N."/>
            <person name="Rathjen J."/>
            <person name="Taylor J.M."/>
            <person name="Park R.F."/>
            <person name="Dodds P.N."/>
            <person name="Hirsch C.D."/>
            <person name="Kianian S.F."/>
            <person name="Figueroa M."/>
        </authorList>
    </citation>
    <scope>NUCLEOTIDE SEQUENCE [LARGE SCALE GENOMIC DNA]</scope>
    <source>
        <strain evidence="2">12NC29</strain>
    </source>
</reference>
<evidence type="ECO:0000313" key="3">
    <source>
        <dbReference type="Proteomes" id="UP000235388"/>
    </source>
</evidence>
<accession>A0A2N5VS51</accession>
<feature type="compositionally biased region" description="Low complexity" evidence="1">
    <location>
        <begin position="80"/>
        <end position="105"/>
    </location>
</feature>
<protein>
    <submittedName>
        <fullName evidence="2">Uncharacterized protein</fullName>
    </submittedName>
</protein>
<comment type="caution">
    <text evidence="2">The sequence shown here is derived from an EMBL/GenBank/DDBJ whole genome shotgun (WGS) entry which is preliminary data.</text>
</comment>
<proteinExistence type="predicted"/>
<feature type="compositionally biased region" description="Low complexity" evidence="1">
    <location>
        <begin position="58"/>
        <end position="69"/>
    </location>
</feature>
<organism evidence="2 3">
    <name type="scientific">Puccinia coronata f. sp. avenae</name>
    <dbReference type="NCBI Taxonomy" id="200324"/>
    <lineage>
        <taxon>Eukaryota</taxon>
        <taxon>Fungi</taxon>
        <taxon>Dikarya</taxon>
        <taxon>Basidiomycota</taxon>
        <taxon>Pucciniomycotina</taxon>
        <taxon>Pucciniomycetes</taxon>
        <taxon>Pucciniales</taxon>
        <taxon>Pucciniaceae</taxon>
        <taxon>Puccinia</taxon>
    </lineage>
</organism>